<dbReference type="InterPro" id="IPR059052">
    <property type="entry name" value="HH_YbhG-like"/>
</dbReference>
<dbReference type="EMBL" id="JAVRHV010000008">
    <property type="protein sequence ID" value="MDT0554222.1"/>
    <property type="molecule type" value="Genomic_DNA"/>
</dbReference>
<gene>
    <name evidence="2" type="ORF">RM519_13255</name>
</gene>
<dbReference type="Proteomes" id="UP001252186">
    <property type="component" value="Unassembled WGS sequence"/>
</dbReference>
<evidence type="ECO:0000313" key="3">
    <source>
        <dbReference type="Proteomes" id="UP001252186"/>
    </source>
</evidence>
<proteinExistence type="predicted"/>
<organism evidence="2 3">
    <name type="scientific">Urechidicola vernalis</name>
    <dbReference type="NCBI Taxonomy" id="3075600"/>
    <lineage>
        <taxon>Bacteria</taxon>
        <taxon>Pseudomonadati</taxon>
        <taxon>Bacteroidota</taxon>
        <taxon>Flavobacteriia</taxon>
        <taxon>Flavobacteriales</taxon>
        <taxon>Flavobacteriaceae</taxon>
        <taxon>Urechidicola</taxon>
    </lineage>
</organism>
<evidence type="ECO:0000259" key="1">
    <source>
        <dbReference type="Pfam" id="PF25881"/>
    </source>
</evidence>
<dbReference type="PANTHER" id="PTHR30438">
    <property type="entry name" value="36 KDA ANTIGEN-RELATED"/>
    <property type="match status" value="1"/>
</dbReference>
<dbReference type="Gene3D" id="2.40.50.100">
    <property type="match status" value="1"/>
</dbReference>
<dbReference type="RefSeq" id="WP_311594303.1">
    <property type="nucleotide sequence ID" value="NZ_JAVRHV010000008.1"/>
</dbReference>
<dbReference type="SUPFAM" id="SSF111369">
    <property type="entry name" value="HlyD-like secretion proteins"/>
    <property type="match status" value="1"/>
</dbReference>
<sequence length="316" mass="35303">MKKEFHLIAILLFAFGCSEVTITDNVNGKVKRDVLTLASKYPGKVIEKYINEGDVVNPGDTLMKLDFPEVEAKLSQAEGAVSAAKAQYEMALKGATSDELAQVSAKLDAVTEQYHFAQKSFDRIDAMHKDSLVSDQKYDEVSMKLQSAKSQYEGVLAKYNQVKTGVRNEKIRMALGTYEQAKGALMEANVAYDERYIIAPQKMTIETITLKEGELALPGYGLFTGYDLNSTFFRFTVTEKEIKNYKKGAIYTIESPFTDTEYQGTLIAIKQLNSYADITTAFPDYELGEAIYELKLIPNDIAKSNELYANISVVLR</sequence>
<evidence type="ECO:0000313" key="2">
    <source>
        <dbReference type="EMBL" id="MDT0554222.1"/>
    </source>
</evidence>
<feature type="domain" description="YbhG-like alpha-helical hairpin" evidence="1">
    <location>
        <begin position="66"/>
        <end position="191"/>
    </location>
</feature>
<accession>A0ABU2Y8Z9</accession>
<dbReference type="Gene3D" id="1.10.287.470">
    <property type="entry name" value="Helix hairpin bin"/>
    <property type="match status" value="1"/>
</dbReference>
<dbReference type="PROSITE" id="PS51257">
    <property type="entry name" value="PROKAR_LIPOPROTEIN"/>
    <property type="match status" value="1"/>
</dbReference>
<dbReference type="Gene3D" id="2.40.30.170">
    <property type="match status" value="1"/>
</dbReference>
<keyword evidence="3" id="KW-1185">Reference proteome</keyword>
<reference evidence="2 3" key="1">
    <citation type="submission" date="2023-09" db="EMBL/GenBank/DDBJ databases">
        <authorList>
            <person name="Rey-Velasco X."/>
        </authorList>
    </citation>
    <scope>NUCLEOTIDE SEQUENCE [LARGE SCALE GENOMIC DNA]</scope>
    <source>
        <strain evidence="2 3">P050</strain>
    </source>
</reference>
<comment type="caution">
    <text evidence="2">The sequence shown here is derived from an EMBL/GenBank/DDBJ whole genome shotgun (WGS) entry which is preliminary data.</text>
</comment>
<protein>
    <submittedName>
        <fullName evidence="2">Biotin/lipoyl-binding protein</fullName>
    </submittedName>
</protein>
<dbReference type="Pfam" id="PF25881">
    <property type="entry name" value="HH_YBHG"/>
    <property type="match status" value="1"/>
</dbReference>
<name>A0ABU2Y8Z9_9FLAO</name>